<dbReference type="Proteomes" id="UP001152795">
    <property type="component" value="Unassembled WGS sequence"/>
</dbReference>
<dbReference type="OrthoDB" id="5974489at2759"/>
<evidence type="ECO:0000313" key="4">
    <source>
        <dbReference type="Proteomes" id="UP001152795"/>
    </source>
</evidence>
<dbReference type="GO" id="GO:0071356">
    <property type="term" value="P:cellular response to tumor necrosis factor"/>
    <property type="evidence" value="ECO:0007669"/>
    <property type="project" value="TreeGrafter"/>
</dbReference>
<dbReference type="PANTHER" id="PTHR46680:SF3">
    <property type="entry name" value="NF-KAPPA-B INHIBITOR CACTUS"/>
    <property type="match status" value="1"/>
</dbReference>
<dbReference type="PROSITE" id="PS50088">
    <property type="entry name" value="ANK_REPEAT"/>
    <property type="match status" value="2"/>
</dbReference>
<protein>
    <submittedName>
        <fullName evidence="3">D Chain D, consensus ankyrin repeat</fullName>
    </submittedName>
</protein>
<evidence type="ECO:0000313" key="3">
    <source>
        <dbReference type="EMBL" id="CAB3988923.1"/>
    </source>
</evidence>
<comment type="caution">
    <text evidence="3">The sequence shown here is derived from an EMBL/GenBank/DDBJ whole genome shotgun (WGS) entry which is preliminary data.</text>
</comment>
<dbReference type="GO" id="GO:0005829">
    <property type="term" value="C:cytosol"/>
    <property type="evidence" value="ECO:0007669"/>
    <property type="project" value="TreeGrafter"/>
</dbReference>
<dbReference type="InterPro" id="IPR002110">
    <property type="entry name" value="Ankyrin_rpt"/>
</dbReference>
<dbReference type="SMART" id="SM00248">
    <property type="entry name" value="ANK"/>
    <property type="match status" value="2"/>
</dbReference>
<dbReference type="InterPro" id="IPR051070">
    <property type="entry name" value="NF-kappa-B_inhibitor"/>
</dbReference>
<sequence>MKQVSKNAKDVMKRLKNDILSFTKKKDRVLHLQSNNGLWVDLTDDNGCSSLHLAVEDKCVCLVESLILAGSNVNVSEGCGITPVMIAVNNNQPDIVKILVKYGARTTGTFQGNIPSPLQIAMQIRNHEIDNTNSGKSVIIRNECDENSARGTWLVERTVVFGAVNRLGDVKSASTLRGVRNRAPDEFGSFKEVPGDFHTQAYVMECLSRISGPRGFFYTIRQVLGRLKVTPKSFVDIFKEGNYERNMDALNDYFWGLCFAAVISFVSSDLFPDNETLSEIQSRCGNVNDVLLEKLKCT</sequence>
<accession>A0A6S7GCQ6</accession>
<keyword evidence="2" id="KW-0040">ANK repeat</keyword>
<dbReference type="InterPro" id="IPR036770">
    <property type="entry name" value="Ankyrin_rpt-contain_sf"/>
</dbReference>
<reference evidence="3" key="1">
    <citation type="submission" date="2020-04" db="EMBL/GenBank/DDBJ databases">
        <authorList>
            <person name="Alioto T."/>
            <person name="Alioto T."/>
            <person name="Gomez Garrido J."/>
        </authorList>
    </citation>
    <scope>NUCLEOTIDE SEQUENCE</scope>
    <source>
        <strain evidence="3">A484AB</strain>
    </source>
</reference>
<evidence type="ECO:0000256" key="2">
    <source>
        <dbReference type="ARBA" id="ARBA00023043"/>
    </source>
</evidence>
<dbReference type="SUPFAM" id="SSF48403">
    <property type="entry name" value="Ankyrin repeat"/>
    <property type="match status" value="1"/>
</dbReference>
<dbReference type="PROSITE" id="PS50297">
    <property type="entry name" value="ANK_REP_REGION"/>
    <property type="match status" value="2"/>
</dbReference>
<dbReference type="Gene3D" id="1.25.40.20">
    <property type="entry name" value="Ankyrin repeat-containing domain"/>
    <property type="match status" value="1"/>
</dbReference>
<keyword evidence="1" id="KW-0677">Repeat</keyword>
<organism evidence="3 4">
    <name type="scientific">Paramuricea clavata</name>
    <name type="common">Red gorgonian</name>
    <name type="synonym">Violescent sea-whip</name>
    <dbReference type="NCBI Taxonomy" id="317549"/>
    <lineage>
        <taxon>Eukaryota</taxon>
        <taxon>Metazoa</taxon>
        <taxon>Cnidaria</taxon>
        <taxon>Anthozoa</taxon>
        <taxon>Octocorallia</taxon>
        <taxon>Malacalcyonacea</taxon>
        <taxon>Plexauridae</taxon>
        <taxon>Paramuricea</taxon>
    </lineage>
</organism>
<dbReference type="AlphaFoldDB" id="A0A6S7GCQ6"/>
<keyword evidence="4" id="KW-1185">Reference proteome</keyword>
<proteinExistence type="predicted"/>
<dbReference type="GO" id="GO:0051059">
    <property type="term" value="F:NF-kappaB binding"/>
    <property type="evidence" value="ECO:0007669"/>
    <property type="project" value="TreeGrafter"/>
</dbReference>
<evidence type="ECO:0000256" key="1">
    <source>
        <dbReference type="ARBA" id="ARBA00022737"/>
    </source>
</evidence>
<dbReference type="Pfam" id="PF12796">
    <property type="entry name" value="Ank_2"/>
    <property type="match status" value="1"/>
</dbReference>
<gene>
    <name evidence="3" type="ORF">PACLA_8A040650</name>
</gene>
<name>A0A6S7GCQ6_PARCT</name>
<dbReference type="EMBL" id="CACRXK020001405">
    <property type="protein sequence ID" value="CAB3988923.1"/>
    <property type="molecule type" value="Genomic_DNA"/>
</dbReference>
<dbReference type="PANTHER" id="PTHR46680">
    <property type="entry name" value="NF-KAPPA-B INHIBITOR ALPHA"/>
    <property type="match status" value="1"/>
</dbReference>